<dbReference type="InterPro" id="IPR036388">
    <property type="entry name" value="WH-like_DNA-bd_sf"/>
</dbReference>
<dbReference type="PANTHER" id="PTHR43537:SF53">
    <property type="entry name" value="HTH-TYPE TRANSCRIPTIONAL REPRESSOR NANR"/>
    <property type="match status" value="1"/>
</dbReference>
<evidence type="ECO:0000256" key="1">
    <source>
        <dbReference type="ARBA" id="ARBA00023015"/>
    </source>
</evidence>
<dbReference type="InterPro" id="IPR011711">
    <property type="entry name" value="GntR_C"/>
</dbReference>
<dbReference type="Pfam" id="PF07729">
    <property type="entry name" value="FCD"/>
    <property type="match status" value="1"/>
</dbReference>
<dbReference type="RefSeq" id="WP_142809893.1">
    <property type="nucleotide sequence ID" value="NZ_CP036282.1"/>
</dbReference>
<dbReference type="SMART" id="SM00345">
    <property type="entry name" value="HTH_GNTR"/>
    <property type="match status" value="1"/>
</dbReference>
<dbReference type="InterPro" id="IPR008920">
    <property type="entry name" value="TF_FadR/GntR_C"/>
</dbReference>
<dbReference type="CDD" id="cd07377">
    <property type="entry name" value="WHTH_GntR"/>
    <property type="match status" value="1"/>
</dbReference>
<reference evidence="6" key="1">
    <citation type="submission" date="2019-02" db="EMBL/GenBank/DDBJ databases">
        <title>Complete genome sequence of Rhodoferax sp. Gr-4.</title>
        <authorList>
            <person name="Jin L."/>
        </authorList>
    </citation>
    <scope>NUCLEOTIDE SEQUENCE [LARGE SCALE GENOMIC DNA]</scope>
    <source>
        <strain evidence="6">Gr-4</strain>
    </source>
</reference>
<accession>A0A515EM31</accession>
<dbReference type="InterPro" id="IPR036390">
    <property type="entry name" value="WH_DNA-bd_sf"/>
</dbReference>
<dbReference type="PANTHER" id="PTHR43537">
    <property type="entry name" value="TRANSCRIPTIONAL REGULATOR, GNTR FAMILY"/>
    <property type="match status" value="1"/>
</dbReference>
<keyword evidence="6" id="KW-1185">Reference proteome</keyword>
<dbReference type="AlphaFoldDB" id="A0A515EM31"/>
<dbReference type="KEGG" id="rhg:EXZ61_05785"/>
<dbReference type="SUPFAM" id="SSF46785">
    <property type="entry name" value="Winged helix' DNA-binding domain"/>
    <property type="match status" value="1"/>
</dbReference>
<feature type="domain" description="HTH gntR-type" evidence="4">
    <location>
        <begin position="3"/>
        <end position="70"/>
    </location>
</feature>
<keyword evidence="2" id="KW-0238">DNA-binding</keyword>
<dbReference type="PRINTS" id="PR00035">
    <property type="entry name" value="HTHGNTR"/>
</dbReference>
<dbReference type="Gene3D" id="1.20.120.530">
    <property type="entry name" value="GntR ligand-binding domain-like"/>
    <property type="match status" value="1"/>
</dbReference>
<reference evidence="6" key="2">
    <citation type="journal article" date="2020" name="Int. J. Syst. Evol. Microbiol.">
        <title>Genomic insights into a novel species Rhodoferax aquaticus sp. nov., isolated from freshwater.</title>
        <authorList>
            <person name="Li T."/>
            <person name="Zhuo Y."/>
            <person name="Jin C.Z."/>
            <person name="Wu X."/>
            <person name="Ko S.R."/>
            <person name="Jin F.J."/>
            <person name="Ahn C.Y."/>
            <person name="Oh H.M."/>
            <person name="Lee H.G."/>
            <person name="Jin L."/>
        </authorList>
    </citation>
    <scope>NUCLEOTIDE SEQUENCE [LARGE SCALE GENOMIC DNA]</scope>
    <source>
        <strain evidence="6">Gr-4</strain>
    </source>
</reference>
<organism evidence="5 6">
    <name type="scientific">Rhodoferax aquaticus</name>
    <dbReference type="NCBI Taxonomy" id="2527691"/>
    <lineage>
        <taxon>Bacteria</taxon>
        <taxon>Pseudomonadati</taxon>
        <taxon>Pseudomonadota</taxon>
        <taxon>Betaproteobacteria</taxon>
        <taxon>Burkholderiales</taxon>
        <taxon>Comamonadaceae</taxon>
        <taxon>Rhodoferax</taxon>
    </lineage>
</organism>
<evidence type="ECO:0000313" key="6">
    <source>
        <dbReference type="Proteomes" id="UP000317365"/>
    </source>
</evidence>
<dbReference type="InterPro" id="IPR000524">
    <property type="entry name" value="Tscrpt_reg_HTH_GntR"/>
</dbReference>
<dbReference type="GO" id="GO:0003700">
    <property type="term" value="F:DNA-binding transcription factor activity"/>
    <property type="evidence" value="ECO:0007669"/>
    <property type="project" value="InterPro"/>
</dbReference>
<proteinExistence type="predicted"/>
<dbReference type="Gene3D" id="1.10.10.10">
    <property type="entry name" value="Winged helix-like DNA-binding domain superfamily/Winged helix DNA-binding domain"/>
    <property type="match status" value="1"/>
</dbReference>
<dbReference type="Pfam" id="PF00392">
    <property type="entry name" value="GntR"/>
    <property type="match status" value="1"/>
</dbReference>
<evidence type="ECO:0000256" key="2">
    <source>
        <dbReference type="ARBA" id="ARBA00023125"/>
    </source>
</evidence>
<dbReference type="SUPFAM" id="SSF48008">
    <property type="entry name" value="GntR ligand-binding domain-like"/>
    <property type="match status" value="1"/>
</dbReference>
<name>A0A515EM31_9BURK</name>
<dbReference type="PROSITE" id="PS50949">
    <property type="entry name" value="HTH_GNTR"/>
    <property type="match status" value="1"/>
</dbReference>
<gene>
    <name evidence="5" type="ORF">EXZ61_05785</name>
</gene>
<evidence type="ECO:0000313" key="5">
    <source>
        <dbReference type="EMBL" id="QDL53723.1"/>
    </source>
</evidence>
<dbReference type="GO" id="GO:0003677">
    <property type="term" value="F:DNA binding"/>
    <property type="evidence" value="ECO:0007669"/>
    <property type="project" value="UniProtKB-KW"/>
</dbReference>
<keyword evidence="1" id="KW-0805">Transcription regulation</keyword>
<dbReference type="EMBL" id="CP036282">
    <property type="protein sequence ID" value="QDL53723.1"/>
    <property type="molecule type" value="Genomic_DNA"/>
</dbReference>
<protein>
    <submittedName>
        <fullName evidence="5">GntR family transcriptional regulator</fullName>
    </submittedName>
</protein>
<dbReference type="SMART" id="SM00895">
    <property type="entry name" value="FCD"/>
    <property type="match status" value="1"/>
</dbReference>
<evidence type="ECO:0000259" key="4">
    <source>
        <dbReference type="PROSITE" id="PS50949"/>
    </source>
</evidence>
<evidence type="ECO:0000256" key="3">
    <source>
        <dbReference type="ARBA" id="ARBA00023163"/>
    </source>
</evidence>
<keyword evidence="3" id="KW-0804">Transcription</keyword>
<sequence>MDSTTTSVIVEALTRAIVEHRLHAGEKLSEQKLADQFGVSRTLVRQALFQLSQHRLIRMEPARGAFVASPSAEEAKQVFTVRRMLEAGMTRSFIATATPAHIKALKEHVAQEEIAVRRGDVPGRTTLLGDFHVRMAQLMGNEVLAQMLNDLISRCALITLMYQSSSSAAHSHEEHMDIVKALEAKDEALALSLMDAHLSHVEADLTLKP</sequence>
<dbReference type="Proteomes" id="UP000317365">
    <property type="component" value="Chromosome"/>
</dbReference>